<evidence type="ECO:0000256" key="5">
    <source>
        <dbReference type="ARBA" id="ARBA00022694"/>
    </source>
</evidence>
<dbReference type="OrthoDB" id="2988284at2759"/>
<keyword evidence="6" id="KW-0540">Nuclease</keyword>
<feature type="region of interest" description="Disordered" evidence="11">
    <location>
        <begin position="249"/>
        <end position="292"/>
    </location>
</feature>
<name>A0A0D0D1V3_9AGAR</name>
<feature type="compositionally biased region" description="Basic and acidic residues" evidence="11">
    <location>
        <begin position="395"/>
        <end position="412"/>
    </location>
</feature>
<dbReference type="SUPFAM" id="SSF56281">
    <property type="entry name" value="Metallo-hydrolase/oxidoreductase"/>
    <property type="match status" value="2"/>
</dbReference>
<dbReference type="AlphaFoldDB" id="A0A0D0D1V3"/>
<dbReference type="EMBL" id="KN834765">
    <property type="protein sequence ID" value="KIK63188.1"/>
    <property type="molecule type" value="Genomic_DNA"/>
</dbReference>
<feature type="region of interest" description="Disordered" evidence="11">
    <location>
        <begin position="388"/>
        <end position="412"/>
    </location>
</feature>
<dbReference type="InterPro" id="IPR027794">
    <property type="entry name" value="tRNase_Z_dom"/>
</dbReference>
<accession>A0A0D0D1V3</accession>
<feature type="region of interest" description="Disordered" evidence="11">
    <location>
        <begin position="1028"/>
        <end position="1049"/>
    </location>
</feature>
<comment type="cofactor">
    <cofactor evidence="2">
        <name>Zn(2+)</name>
        <dbReference type="ChEBI" id="CHEBI:29105"/>
    </cofactor>
</comment>
<comment type="similarity">
    <text evidence="3">Belongs to the RNase Z family.</text>
</comment>
<dbReference type="HOGENOM" id="CLU_006220_3_1_1"/>
<feature type="compositionally biased region" description="Basic and acidic residues" evidence="11">
    <location>
        <begin position="279"/>
        <end position="291"/>
    </location>
</feature>
<evidence type="ECO:0000256" key="10">
    <source>
        <dbReference type="ARBA" id="ARBA00022833"/>
    </source>
</evidence>
<keyword evidence="7" id="KW-0479">Metal-binding</keyword>
<feature type="compositionally biased region" description="Acidic residues" evidence="11">
    <location>
        <begin position="1029"/>
        <end position="1039"/>
    </location>
</feature>
<feature type="region of interest" description="Disordered" evidence="11">
    <location>
        <begin position="176"/>
        <end position="205"/>
    </location>
</feature>
<keyword evidence="10" id="KW-0862">Zinc</keyword>
<dbReference type="Gene3D" id="3.60.15.10">
    <property type="entry name" value="Ribonuclease Z/Hydroxyacylglutathione hydrolase-like"/>
    <property type="match status" value="2"/>
</dbReference>
<dbReference type="EC" id="3.1.26.11" evidence="4"/>
<proteinExistence type="inferred from homology"/>
<dbReference type="PANTHER" id="PTHR12553:SF49">
    <property type="entry name" value="ZINC PHOSPHODIESTERASE ELAC PROTEIN 2"/>
    <property type="match status" value="1"/>
</dbReference>
<evidence type="ECO:0000256" key="1">
    <source>
        <dbReference type="ARBA" id="ARBA00000402"/>
    </source>
</evidence>
<dbReference type="CDD" id="cd07718">
    <property type="entry name" value="RNaseZ_ELAC1_ELAC2-C-term-like_MBL-fold"/>
    <property type="match status" value="1"/>
</dbReference>
<reference evidence="13 14" key="1">
    <citation type="submission" date="2014-04" db="EMBL/GenBank/DDBJ databases">
        <title>Evolutionary Origins and Diversification of the Mycorrhizal Mutualists.</title>
        <authorList>
            <consortium name="DOE Joint Genome Institute"/>
            <consortium name="Mycorrhizal Genomics Consortium"/>
            <person name="Kohler A."/>
            <person name="Kuo A."/>
            <person name="Nagy L.G."/>
            <person name="Floudas D."/>
            <person name="Copeland A."/>
            <person name="Barry K.W."/>
            <person name="Cichocki N."/>
            <person name="Veneault-Fourrey C."/>
            <person name="LaButti K."/>
            <person name="Lindquist E.A."/>
            <person name="Lipzen A."/>
            <person name="Lundell T."/>
            <person name="Morin E."/>
            <person name="Murat C."/>
            <person name="Riley R."/>
            <person name="Ohm R."/>
            <person name="Sun H."/>
            <person name="Tunlid A."/>
            <person name="Henrissat B."/>
            <person name="Grigoriev I.V."/>
            <person name="Hibbett D.S."/>
            <person name="Martin F."/>
        </authorList>
    </citation>
    <scope>NUCLEOTIDE SEQUENCE [LARGE SCALE GENOMIC DNA]</scope>
    <source>
        <strain evidence="13 14">FD-317 M1</strain>
    </source>
</reference>
<dbReference type="GO" id="GO:0046872">
    <property type="term" value="F:metal ion binding"/>
    <property type="evidence" value="ECO:0007669"/>
    <property type="project" value="UniProtKB-KW"/>
</dbReference>
<organism evidence="13 14">
    <name type="scientific">Collybiopsis luxurians FD-317 M1</name>
    <dbReference type="NCBI Taxonomy" id="944289"/>
    <lineage>
        <taxon>Eukaryota</taxon>
        <taxon>Fungi</taxon>
        <taxon>Dikarya</taxon>
        <taxon>Basidiomycota</taxon>
        <taxon>Agaricomycotina</taxon>
        <taxon>Agaricomycetes</taxon>
        <taxon>Agaricomycetidae</taxon>
        <taxon>Agaricales</taxon>
        <taxon>Marasmiineae</taxon>
        <taxon>Omphalotaceae</taxon>
        <taxon>Collybiopsis</taxon>
        <taxon>Collybiopsis luxurians</taxon>
    </lineage>
</organism>
<comment type="catalytic activity">
    <reaction evidence="1">
        <text>Endonucleolytic cleavage of RNA, removing extra 3' nucleotides from tRNA precursor, generating 3' termini of tRNAs. A 3'-hydroxy group is left at the tRNA terminus and a 5'-phosphoryl group is left at the trailer molecule.</text>
        <dbReference type="EC" id="3.1.26.11"/>
    </reaction>
</comment>
<dbReference type="Pfam" id="PF13691">
    <property type="entry name" value="Lactamase_B_4"/>
    <property type="match status" value="1"/>
</dbReference>
<dbReference type="GO" id="GO:1990180">
    <property type="term" value="P:mitochondrial tRNA 3'-end processing"/>
    <property type="evidence" value="ECO:0007669"/>
    <property type="project" value="TreeGrafter"/>
</dbReference>
<dbReference type="InterPro" id="IPR047151">
    <property type="entry name" value="RNZ2-like"/>
</dbReference>
<dbReference type="Pfam" id="PF23023">
    <property type="entry name" value="Anti-Pycsar_Apyc1"/>
    <property type="match status" value="1"/>
</dbReference>
<sequence>MPVNPIPSNWAIHVISSNSSDTAPTLMFSHEQSSAKYIFNAGENTNRSFIQGKASWSGVRGIFLTGLGRGERDRVGGLTSLLMSFADSECKNVVDVVGPPGVKHLVASMRAYTYRETLPIISREAPGELFIPNVQTKPSPIFKDANMVVYAIPVHPSSLPSMEMVDASGSVLKRKREDEYMNIESGPPTKKRIQESSTDSDTTLSAPTASLIDILSSPAFTPANLNSTQAQEWYDLISDIMFPASMKARAERESFPEKEMERDRRDARDSRKKGKQKPQSKEDGEPKEPVFKNKFIPHLHSENGEGNIDEYRRPSLVRGFHSQLPKFTLPKSEIDVPSPSALSLCYLAIGPRSRGKFDGAKADALGIPRQMRNKLIEGETITFTPIKQFKKKKQKDTDQGKAEETDKGEEELRTVRPVEVIAPSQPPAAALILDIPSPDYIPSILAAFDTEGSTWARWTKYSKVEVIPEKLPEEEEFLLHTVFHILGEGVLEDERYQSFMSNFRSESEIHHVISSKAHSSDPITFTSSAYQLLKLTHLDSEIFRVPKFQLNPQKDITAIPNLPKYLTIMQPHSSVGMRPLAPPQRDEWAERIDKFHPAIQRILSLPTSTGDISKDISLSVAASQAQVGEYMKTTEGQAGNGDAKEAEEEGEKEGFILKPHTVAAFAAGRAAAVSYSSTPNGLRKVSAIQGKDVSIITLGTGSAIPGKYRNVSATVIQIPNYGNILLDCGEGTWGQLCRKLGTDVDDPNNVYAFLRDLKAIYISHVHADHHMGVAKVLAMRKALDPPPKHPLYLVTIRSVHLYLRELSDLEDLGLSDDPDKNGVVTILSPALHWKRTDTYFTSGIWAIGGEEDWLDMERSRSHAQRMCEALNLKSFDTADVRHRTRCYGCIIHSNDGWSVTFSGDTMPSDQLVYAANSGENATSVLIHEATMSDEQEKMAAKKAHSTIGQAIEIGRRMRASNVLLTHFSARQPKMPHQFSTVFSNTDDDFPFIVTAFDYAHFTIGSMWKMQFYMDAIDQSYRELVKEVGEENEAEEEERELLERGQVGYK</sequence>
<dbReference type="Proteomes" id="UP000053593">
    <property type="component" value="Unassembled WGS sequence"/>
</dbReference>
<evidence type="ECO:0000313" key="14">
    <source>
        <dbReference type="Proteomes" id="UP000053593"/>
    </source>
</evidence>
<keyword evidence="5" id="KW-0819">tRNA processing</keyword>
<evidence type="ECO:0000256" key="3">
    <source>
        <dbReference type="ARBA" id="ARBA00007823"/>
    </source>
</evidence>
<evidence type="ECO:0000259" key="12">
    <source>
        <dbReference type="Pfam" id="PF13691"/>
    </source>
</evidence>
<evidence type="ECO:0000256" key="6">
    <source>
        <dbReference type="ARBA" id="ARBA00022722"/>
    </source>
</evidence>
<dbReference type="PANTHER" id="PTHR12553">
    <property type="entry name" value="ZINC PHOSPHODIESTERASE ELAC PROTEIN 2"/>
    <property type="match status" value="1"/>
</dbReference>
<keyword evidence="9" id="KW-0378">Hydrolase</keyword>
<evidence type="ECO:0000256" key="8">
    <source>
        <dbReference type="ARBA" id="ARBA00022759"/>
    </source>
</evidence>
<evidence type="ECO:0000256" key="4">
    <source>
        <dbReference type="ARBA" id="ARBA00012477"/>
    </source>
</evidence>
<evidence type="ECO:0000256" key="9">
    <source>
        <dbReference type="ARBA" id="ARBA00022801"/>
    </source>
</evidence>
<feature type="domain" description="tRNase Z endonuclease" evidence="12">
    <location>
        <begin position="14"/>
        <end position="67"/>
    </location>
</feature>
<evidence type="ECO:0000256" key="2">
    <source>
        <dbReference type="ARBA" id="ARBA00001947"/>
    </source>
</evidence>
<evidence type="ECO:0000256" key="7">
    <source>
        <dbReference type="ARBA" id="ARBA00022723"/>
    </source>
</evidence>
<dbReference type="InterPro" id="IPR036866">
    <property type="entry name" value="RibonucZ/Hydroxyglut_hydro"/>
</dbReference>
<dbReference type="GO" id="GO:0042781">
    <property type="term" value="F:3'-tRNA processing endoribonuclease activity"/>
    <property type="evidence" value="ECO:0007669"/>
    <property type="project" value="UniProtKB-EC"/>
</dbReference>
<keyword evidence="14" id="KW-1185">Reference proteome</keyword>
<dbReference type="GO" id="GO:0005739">
    <property type="term" value="C:mitochondrion"/>
    <property type="evidence" value="ECO:0007669"/>
    <property type="project" value="TreeGrafter"/>
</dbReference>
<gene>
    <name evidence="13" type="ORF">GYMLUDRAFT_197664</name>
</gene>
<evidence type="ECO:0000256" key="11">
    <source>
        <dbReference type="SAM" id="MobiDB-lite"/>
    </source>
</evidence>
<feature type="compositionally biased region" description="Basic and acidic residues" evidence="11">
    <location>
        <begin position="249"/>
        <end position="269"/>
    </location>
</feature>
<evidence type="ECO:0000313" key="13">
    <source>
        <dbReference type="EMBL" id="KIK63188.1"/>
    </source>
</evidence>
<protein>
    <recommendedName>
        <fullName evidence="4">ribonuclease Z</fullName>
        <ecNumber evidence="4">3.1.26.11</ecNumber>
    </recommendedName>
</protein>
<feature type="compositionally biased region" description="Polar residues" evidence="11">
    <location>
        <begin position="195"/>
        <end position="205"/>
    </location>
</feature>
<keyword evidence="8" id="KW-0255">Endonuclease</keyword>